<sequence length="205" mass="22816">MLDNTQKERISRDAHTRAIISEMLAKNFEKLPDIDQKLFVYGHMYLGGNAGLAGVISNSFYRRALNVKEARISSNLPMAVLPFLTTYALYNATVSNPLLSGDLNCPTCVLMRGLLVGVVGGGVYPILLALPVSMGLAARYNTAPMPEKGNLLRYWMDISKPVLRKMRPVLFLQAFFGTYLANRDFDTYTRLAEMTFHAGGEELKD</sequence>
<dbReference type="PANTHER" id="PTHR16296:SF2">
    <property type="entry name" value="TRANSMEMBRANE PROTEIN 126A"/>
    <property type="match status" value="1"/>
</dbReference>
<dbReference type="GO" id="GO:0031966">
    <property type="term" value="C:mitochondrial membrane"/>
    <property type="evidence" value="ECO:0007669"/>
    <property type="project" value="UniProtKB-SubCell"/>
</dbReference>
<evidence type="ECO:0000313" key="8">
    <source>
        <dbReference type="Proteomes" id="UP000694389"/>
    </source>
</evidence>
<dbReference type="Proteomes" id="UP000694389">
    <property type="component" value="Unassembled WGS sequence"/>
</dbReference>
<dbReference type="RefSeq" id="XP_051275127.1">
    <property type="nucleotide sequence ID" value="XM_051419167.1"/>
</dbReference>
<evidence type="ECO:0000313" key="7">
    <source>
        <dbReference type="Ensembl" id="ENSDLAP00005078375.1"/>
    </source>
</evidence>
<organism evidence="7 8">
    <name type="scientific">Dicentrarchus labrax</name>
    <name type="common">European seabass</name>
    <name type="synonym">Morone labrax</name>
    <dbReference type="NCBI Taxonomy" id="13489"/>
    <lineage>
        <taxon>Eukaryota</taxon>
        <taxon>Metazoa</taxon>
        <taxon>Chordata</taxon>
        <taxon>Craniata</taxon>
        <taxon>Vertebrata</taxon>
        <taxon>Euteleostomi</taxon>
        <taxon>Actinopterygii</taxon>
        <taxon>Neopterygii</taxon>
        <taxon>Teleostei</taxon>
        <taxon>Neoteleostei</taxon>
        <taxon>Acanthomorphata</taxon>
        <taxon>Eupercaria</taxon>
        <taxon>Moronidae</taxon>
        <taxon>Dicentrarchus</taxon>
    </lineage>
</organism>
<dbReference type="Pfam" id="PF07114">
    <property type="entry name" value="TMEM126"/>
    <property type="match status" value="1"/>
</dbReference>
<keyword evidence="2 6" id="KW-0812">Transmembrane</keyword>
<keyword evidence="3 6" id="KW-1133">Transmembrane helix</keyword>
<dbReference type="Ensembl" id="ENSDLAT00005082972.1">
    <property type="protein sequence ID" value="ENSDLAP00005078375.1"/>
    <property type="gene ID" value="ENSDLAG00005028820.1"/>
</dbReference>
<dbReference type="InterPro" id="IPR009801">
    <property type="entry name" value="TMEM126"/>
</dbReference>
<dbReference type="AlphaFoldDB" id="A0A8P4GNI8"/>
<keyword evidence="8" id="KW-1185">Reference proteome</keyword>
<evidence type="ECO:0000256" key="6">
    <source>
        <dbReference type="SAM" id="Phobius"/>
    </source>
</evidence>
<evidence type="ECO:0000256" key="2">
    <source>
        <dbReference type="ARBA" id="ARBA00022692"/>
    </source>
</evidence>
<reference evidence="7" key="2">
    <citation type="submission" date="2025-09" db="UniProtKB">
        <authorList>
            <consortium name="Ensembl"/>
        </authorList>
    </citation>
    <scope>IDENTIFICATION</scope>
</reference>
<feature type="transmembrane region" description="Helical" evidence="6">
    <location>
        <begin position="38"/>
        <end position="60"/>
    </location>
</feature>
<keyword evidence="4" id="KW-0496">Mitochondrion</keyword>
<dbReference type="OMA" id="GDLHCET"/>
<evidence type="ECO:0000256" key="1">
    <source>
        <dbReference type="ARBA" id="ARBA00004225"/>
    </source>
</evidence>
<feature type="transmembrane region" description="Helical" evidence="6">
    <location>
        <begin position="72"/>
        <end position="90"/>
    </location>
</feature>
<dbReference type="GO" id="GO:0032981">
    <property type="term" value="P:mitochondrial respiratory chain complex I assembly"/>
    <property type="evidence" value="ECO:0007669"/>
    <property type="project" value="TreeGrafter"/>
</dbReference>
<keyword evidence="5 6" id="KW-0472">Membrane</keyword>
<dbReference type="PANTHER" id="PTHR16296">
    <property type="entry name" value="UNCHARACTERIZED HYPOTHALAMUS PROTEIN HT007"/>
    <property type="match status" value="1"/>
</dbReference>
<dbReference type="GeneTree" id="ENSGT00520000055616"/>
<dbReference type="GeneID" id="127374148"/>
<feature type="transmembrane region" description="Helical" evidence="6">
    <location>
        <begin position="110"/>
        <end position="130"/>
    </location>
</feature>
<proteinExistence type="predicted"/>
<evidence type="ECO:0000256" key="3">
    <source>
        <dbReference type="ARBA" id="ARBA00022989"/>
    </source>
</evidence>
<dbReference type="CTD" id="84233"/>
<accession>A0A8P4GNI8</accession>
<evidence type="ECO:0000256" key="4">
    <source>
        <dbReference type="ARBA" id="ARBA00023128"/>
    </source>
</evidence>
<dbReference type="OrthoDB" id="6234762at2759"/>
<evidence type="ECO:0008006" key="9">
    <source>
        <dbReference type="Google" id="ProtNLM"/>
    </source>
</evidence>
<protein>
    <recommendedName>
        <fullName evidence="9">Transmembrane protein 126A</fullName>
    </recommendedName>
</protein>
<name>A0A8P4GNI8_DICLA</name>
<reference evidence="7" key="1">
    <citation type="submission" date="2025-08" db="UniProtKB">
        <authorList>
            <consortium name="Ensembl"/>
        </authorList>
    </citation>
    <scope>IDENTIFICATION</scope>
</reference>
<comment type="subcellular location">
    <subcellularLocation>
        <location evidence="1">Mitochondrion membrane</location>
        <topology evidence="1">Multi-pass membrane protein</topology>
    </subcellularLocation>
</comment>
<evidence type="ECO:0000256" key="5">
    <source>
        <dbReference type="ARBA" id="ARBA00023136"/>
    </source>
</evidence>
<gene>
    <name evidence="7" type="primary">tmem126a</name>
</gene>